<keyword evidence="2" id="KW-0472">Membrane</keyword>
<gene>
    <name evidence="3" type="ORF">FMM80_15610</name>
</gene>
<evidence type="ECO:0000313" key="3">
    <source>
        <dbReference type="EMBL" id="NDO70007.1"/>
    </source>
</evidence>
<name>A0A9X5C8U4_9FIRM</name>
<dbReference type="EMBL" id="VIRB01000095">
    <property type="protein sequence ID" value="NDO70007.1"/>
    <property type="molecule type" value="Genomic_DNA"/>
</dbReference>
<comment type="caution">
    <text evidence="3">The sequence shown here is derived from an EMBL/GenBank/DDBJ whole genome shotgun (WGS) entry which is preliminary data.</text>
</comment>
<accession>A0A9X5C8U4</accession>
<organism evidence="3 4">
    <name type="scientific">Schaedlerella arabinosiphila</name>
    <dbReference type="NCBI Taxonomy" id="2044587"/>
    <lineage>
        <taxon>Bacteria</taxon>
        <taxon>Bacillati</taxon>
        <taxon>Bacillota</taxon>
        <taxon>Clostridia</taxon>
        <taxon>Lachnospirales</taxon>
        <taxon>Lachnospiraceae</taxon>
        <taxon>Schaedlerella</taxon>
    </lineage>
</organism>
<keyword evidence="2" id="KW-0812">Transmembrane</keyword>
<evidence type="ECO:0000256" key="2">
    <source>
        <dbReference type="SAM" id="Phobius"/>
    </source>
</evidence>
<dbReference type="RefSeq" id="WP_004077488.1">
    <property type="nucleotide sequence ID" value="NZ_VIRB01000095.1"/>
</dbReference>
<protein>
    <recommendedName>
        <fullName evidence="5">CARDB domain-containing protein</fullName>
    </recommendedName>
</protein>
<reference evidence="3 4" key="1">
    <citation type="submission" date="2019-07" db="EMBL/GenBank/DDBJ databases">
        <title>Draft genome sequences of 15 bacterial species constituting the stable defined intestinal microbiota of the GM15 gnotobiotic mouse model.</title>
        <authorList>
            <person name="Elie C."/>
            <person name="Mathieu A."/>
            <person name="Saliou A."/>
            <person name="Darnaud M."/>
            <person name="Leulier F."/>
            <person name="Tamellini A."/>
        </authorList>
    </citation>
    <scope>NUCLEOTIDE SEQUENCE [LARGE SCALE GENOMIC DNA]</scope>
    <source>
        <strain evidence="4">ASF 502</strain>
    </source>
</reference>
<dbReference type="PANTHER" id="PTHR35902">
    <property type="entry name" value="S-LAYER DOMAIN-LIKE PROTEIN-RELATED"/>
    <property type="match status" value="1"/>
</dbReference>
<feature type="compositionally biased region" description="Acidic residues" evidence="1">
    <location>
        <begin position="232"/>
        <end position="243"/>
    </location>
</feature>
<dbReference type="Proteomes" id="UP000474104">
    <property type="component" value="Unassembled WGS sequence"/>
</dbReference>
<sequence>MKKWTQWTGIFLSLSLAVSCVPAIHSQAGYGTAHTRAAAAFPGTGIMAATTVPDDTGNLQDSADASGEADAADPDSGNALSTIRISVGSGQATPQYQAGQKVDKLTVSVKNGGASSAKNVWITPVINDASEWPFEIDDMNYEKELKEISSGASVDAVWSNLTVREDVETKSYKLTFRISYDDGKKEYECEKSVYVKTAGTKGDEPQEPGYPQYPPIIINPPQASGDQPSEGQPEEPDMPDGMEEGGVYNGDISAVGGGGGSDERKGVPRVIVTGFNTEPGAVNAGSNFRLVVHVKNTSTATAVSNMLFDFQAPSAGTEAAAEAPAFLPSSGASSVYLDGIPAGETRDVAIDLNARADLVQKPYSINMSMLYEDGSASQYEGSSSLAIPIYQAARFEFSEIELSPASIEVGQEANLMCSLYNTGRVKLYNVKVKFLGDGISAKEVFVGNLDSGATGTIDGMLTGESEIMPGVKCKMVVTYEDESGNTSSAEEEFELQVTAAMEMDMGGMEMMGEIPEEPKGFPVIFTVIAAAVVLVVILAVVLIRRKRKKRALAEEEDLADEVDRFTEDE</sequence>
<evidence type="ECO:0000313" key="4">
    <source>
        <dbReference type="Proteomes" id="UP000474104"/>
    </source>
</evidence>
<proteinExistence type="predicted"/>
<dbReference type="OrthoDB" id="2062147at2"/>
<dbReference type="AlphaFoldDB" id="A0A9X5C8U4"/>
<dbReference type="PROSITE" id="PS51257">
    <property type="entry name" value="PROKAR_LIPOPROTEIN"/>
    <property type="match status" value="1"/>
</dbReference>
<feature type="region of interest" description="Disordered" evidence="1">
    <location>
        <begin position="198"/>
        <end position="265"/>
    </location>
</feature>
<evidence type="ECO:0008006" key="5">
    <source>
        <dbReference type="Google" id="ProtNLM"/>
    </source>
</evidence>
<feature type="region of interest" description="Disordered" evidence="1">
    <location>
        <begin position="52"/>
        <end position="77"/>
    </location>
</feature>
<evidence type="ECO:0000256" key="1">
    <source>
        <dbReference type="SAM" id="MobiDB-lite"/>
    </source>
</evidence>
<keyword evidence="2" id="KW-1133">Transmembrane helix</keyword>
<feature type="transmembrane region" description="Helical" evidence="2">
    <location>
        <begin position="520"/>
        <end position="543"/>
    </location>
</feature>